<sequence>MHKISIVCAAVMLAFPSCIKDTYIPDRTGGEGDSIILDIASETLPLMKSEASGAEIAVDHLDVLIFEENGASRWHERISSLNGSRKGTVTLSAKREDFAANSGYWVYLVANSSHPAEDFNNIDLNGLRSMVEKTENIHLTGWQGSQTLTAPKNFLMDGVAYPAGDEAEPANPGTVVLNDGVAANDTELKVTLRRAAAKIVVKIAKGEQVEFTYKGNAGFYLSNMPWTTSVVSGVDAPAELDTPEIFTARGTQFYDWTAGEITVTTYAYAHDWADVSALENELRLVVNIPLEYIPETSAGDESAGVYEDSYYQIPVSRDKILERNTCYEVRVTVNTPGATNPSKPVTLDKIEYEVVDWTEKTINVGGEIEDAAYLSLNRYELELHNIADDETSLIFASSSPVSVTVDRVWYIDKFGQESDVQYENVVDSDNVPCITVAAESGLNGNLTIHSDLPTNNTIRYIELTVSNEDNIDRTVVIRQYPLVYITNIQGWYSYRDDFEGTTYENKGNNRYVAAIIEERLSWNGWYWDGWSYGTGSSGFFRSKVVTNTHGEWDSYPGRSDIAYYTWPRNNSSSPNTKTLYRSAREGGNARMYHVQITSSSSAYTIGRPRITDGVTDDGADNAELVSPSFIIA</sequence>
<evidence type="ECO:0000313" key="3">
    <source>
        <dbReference type="Proteomes" id="UP000823769"/>
    </source>
</evidence>
<name>A0A9D9IX26_9BACT</name>
<dbReference type="InterPro" id="IPR058822">
    <property type="entry name" value="Ig-like_FimD_3rd"/>
</dbReference>
<feature type="non-terminal residue" evidence="2">
    <location>
        <position position="632"/>
    </location>
</feature>
<feature type="domain" description="Major fimbrium tip subunit FimD third Ig-like" evidence="1">
    <location>
        <begin position="377"/>
        <end position="481"/>
    </location>
</feature>
<reference evidence="2" key="1">
    <citation type="submission" date="2020-10" db="EMBL/GenBank/DDBJ databases">
        <authorList>
            <person name="Gilroy R."/>
        </authorList>
    </citation>
    <scope>NUCLEOTIDE SEQUENCE</scope>
    <source>
        <strain evidence="2">B3-1481</strain>
    </source>
</reference>
<proteinExistence type="predicted"/>
<dbReference type="Pfam" id="PF26306">
    <property type="entry name" value="FimD_3rd"/>
    <property type="match status" value="1"/>
</dbReference>
<reference evidence="2" key="2">
    <citation type="journal article" date="2021" name="PeerJ">
        <title>Extensive microbial diversity within the chicken gut microbiome revealed by metagenomics and culture.</title>
        <authorList>
            <person name="Gilroy R."/>
            <person name="Ravi A."/>
            <person name="Getino M."/>
            <person name="Pursley I."/>
            <person name="Horton D.L."/>
            <person name="Alikhan N.F."/>
            <person name="Baker D."/>
            <person name="Gharbi K."/>
            <person name="Hall N."/>
            <person name="Watson M."/>
            <person name="Adriaenssens E.M."/>
            <person name="Foster-Nyarko E."/>
            <person name="Jarju S."/>
            <person name="Secka A."/>
            <person name="Antonio M."/>
            <person name="Oren A."/>
            <person name="Chaudhuri R.R."/>
            <person name="La Ragione R."/>
            <person name="Hildebrand F."/>
            <person name="Pallen M.J."/>
        </authorList>
    </citation>
    <scope>NUCLEOTIDE SEQUENCE</scope>
    <source>
        <strain evidence="2">B3-1481</strain>
    </source>
</reference>
<dbReference type="Gene3D" id="2.60.40.3690">
    <property type="match status" value="1"/>
</dbReference>
<organism evidence="2 3">
    <name type="scientific">Candidatus Cryptobacteroides avistercoris</name>
    <dbReference type="NCBI Taxonomy" id="2840758"/>
    <lineage>
        <taxon>Bacteria</taxon>
        <taxon>Pseudomonadati</taxon>
        <taxon>Bacteroidota</taxon>
        <taxon>Bacteroidia</taxon>
        <taxon>Bacteroidales</taxon>
        <taxon>Candidatus Cryptobacteroides</taxon>
    </lineage>
</organism>
<accession>A0A9D9IX26</accession>
<dbReference type="EMBL" id="JADILW010000010">
    <property type="protein sequence ID" value="MBO8479619.1"/>
    <property type="molecule type" value="Genomic_DNA"/>
</dbReference>
<protein>
    <recommendedName>
        <fullName evidence="1">Major fimbrium tip subunit FimD third Ig-like domain-containing protein</fullName>
    </recommendedName>
</protein>
<dbReference type="AlphaFoldDB" id="A0A9D9IX26"/>
<evidence type="ECO:0000313" key="2">
    <source>
        <dbReference type="EMBL" id="MBO8479619.1"/>
    </source>
</evidence>
<dbReference type="Proteomes" id="UP000823769">
    <property type="component" value="Unassembled WGS sequence"/>
</dbReference>
<evidence type="ECO:0000259" key="1">
    <source>
        <dbReference type="Pfam" id="PF26306"/>
    </source>
</evidence>
<comment type="caution">
    <text evidence="2">The sequence shown here is derived from an EMBL/GenBank/DDBJ whole genome shotgun (WGS) entry which is preliminary data.</text>
</comment>
<gene>
    <name evidence="2" type="ORF">IAB76_00700</name>
</gene>